<dbReference type="SUPFAM" id="SSF54211">
    <property type="entry name" value="Ribosomal protein S5 domain 2-like"/>
    <property type="match status" value="1"/>
</dbReference>
<dbReference type="GO" id="GO:0004252">
    <property type="term" value="F:serine-type endopeptidase activity"/>
    <property type="evidence" value="ECO:0007669"/>
    <property type="project" value="UniProtKB-UniRule"/>
</dbReference>
<dbReference type="InterPro" id="IPR001478">
    <property type="entry name" value="PDZ"/>
</dbReference>
<feature type="active site" evidence="1">
    <location>
        <position position="250"/>
    </location>
</feature>
<dbReference type="GO" id="GO:0006508">
    <property type="term" value="P:proteolysis"/>
    <property type="evidence" value="ECO:0007669"/>
    <property type="project" value="UniProtKB-KW"/>
</dbReference>
<dbReference type="EMBL" id="CP021434">
    <property type="protein sequence ID" value="ARU62399.1"/>
    <property type="molecule type" value="Genomic_DNA"/>
</dbReference>
<dbReference type="PROSITE" id="PS51786">
    <property type="entry name" value="LON_PROTEOLYTIC"/>
    <property type="match status" value="1"/>
</dbReference>
<keyword evidence="2" id="KW-0812">Transmembrane</keyword>
<dbReference type="InterPro" id="IPR020568">
    <property type="entry name" value="Ribosomal_Su5_D2-typ_SF"/>
</dbReference>
<feature type="domain" description="Lon proteolytic" evidence="3">
    <location>
        <begin position="242"/>
        <end position="353"/>
    </location>
</feature>
<comment type="catalytic activity">
    <reaction evidence="1">
        <text>Hydrolysis of proteins in presence of ATP.</text>
        <dbReference type="EC" id="3.4.21.53"/>
    </reaction>
</comment>
<keyword evidence="1" id="KW-0720">Serine protease</keyword>
<keyword evidence="2" id="KW-0472">Membrane</keyword>
<organism evidence="4 5">
    <name type="scientific">Tumebacillus avium</name>
    <dbReference type="NCBI Taxonomy" id="1903704"/>
    <lineage>
        <taxon>Bacteria</taxon>
        <taxon>Bacillati</taxon>
        <taxon>Bacillota</taxon>
        <taxon>Bacilli</taxon>
        <taxon>Bacillales</taxon>
        <taxon>Alicyclobacillaceae</taxon>
        <taxon>Tumebacillus</taxon>
    </lineage>
</organism>
<evidence type="ECO:0000313" key="5">
    <source>
        <dbReference type="Proteomes" id="UP000195437"/>
    </source>
</evidence>
<keyword evidence="2" id="KW-1133">Transmembrane helix</keyword>
<evidence type="ECO:0000259" key="3">
    <source>
        <dbReference type="PROSITE" id="PS51786"/>
    </source>
</evidence>
<sequence length="357" mass="39146">MGQKHSDSTRFFGKKNIKGAVITAVLALSFFIPTPYYLYQPGSAEELAPMVTVEGGDKAEKGTLMLTTIASVKASNIYYLGYGFVAPHTELKKEEEVRGDMSDDEYSRLLDHMMTSSQHNAIVAGLTAAKEQVTVHYEGVFLRAFLEDSKAKGILQVGDILHSIDGKELRKVDEMSSYIQENKKPGDKVEVGFTRDGKAQKATIDVVKFSVNTKTGIIERIGLAMQLENETRIENDREVKIDAEDIGGPSAGLMFSLEIYNQIAQGDLTKGYRIAGTGTITMEGEVGQIGGIRHKIVAANDEGADIFFAPADLDPDYDTNAFEAADEVKKLGYKMKVVPVATLQEAIDYLNKLEPKK</sequence>
<keyword evidence="1" id="KW-0645">Protease</keyword>
<comment type="similarity">
    <text evidence="1">Belongs to the peptidase S16 family.</text>
</comment>
<feature type="transmembrane region" description="Helical" evidence="2">
    <location>
        <begin position="20"/>
        <end position="39"/>
    </location>
</feature>
<dbReference type="AlphaFoldDB" id="A0A1Y0IQS5"/>
<keyword evidence="1" id="KW-0378">Hydrolase</keyword>
<evidence type="ECO:0000313" key="4">
    <source>
        <dbReference type="EMBL" id="ARU62399.1"/>
    </source>
</evidence>
<dbReference type="InterPro" id="IPR036034">
    <property type="entry name" value="PDZ_sf"/>
</dbReference>
<feature type="active site" evidence="1">
    <location>
        <position position="295"/>
    </location>
</feature>
<accession>A0A1Y0IQS5</accession>
<dbReference type="GO" id="GO:0030163">
    <property type="term" value="P:protein catabolic process"/>
    <property type="evidence" value="ECO:0007669"/>
    <property type="project" value="InterPro"/>
</dbReference>
<dbReference type="SUPFAM" id="SSF50156">
    <property type="entry name" value="PDZ domain-like"/>
    <property type="match status" value="1"/>
</dbReference>
<name>A0A1Y0IQS5_9BACL</name>
<dbReference type="NCBIfam" id="NF041438">
    <property type="entry name" value="SepM_fam_S16"/>
    <property type="match status" value="1"/>
</dbReference>
<evidence type="ECO:0000256" key="2">
    <source>
        <dbReference type="SAM" id="Phobius"/>
    </source>
</evidence>
<dbReference type="Pfam" id="PF13180">
    <property type="entry name" value="PDZ_2"/>
    <property type="match status" value="1"/>
</dbReference>
<dbReference type="Gene3D" id="3.30.230.10">
    <property type="match status" value="1"/>
</dbReference>
<keyword evidence="5" id="KW-1185">Reference proteome</keyword>
<dbReference type="EC" id="3.4.21.53" evidence="1"/>
<dbReference type="PANTHER" id="PTHR10046">
    <property type="entry name" value="ATP DEPENDENT LON PROTEASE FAMILY MEMBER"/>
    <property type="match status" value="1"/>
</dbReference>
<gene>
    <name evidence="4" type="ORF">CBW65_16580</name>
</gene>
<dbReference type="GO" id="GO:0004176">
    <property type="term" value="F:ATP-dependent peptidase activity"/>
    <property type="evidence" value="ECO:0007669"/>
    <property type="project" value="UniProtKB-UniRule"/>
</dbReference>
<reference evidence="5" key="1">
    <citation type="submission" date="2017-05" db="EMBL/GenBank/DDBJ databases">
        <authorList>
            <person name="Sung H."/>
        </authorList>
    </citation>
    <scope>NUCLEOTIDE SEQUENCE [LARGE SCALE GENOMIC DNA]</scope>
    <source>
        <strain evidence="5">AR23208</strain>
    </source>
</reference>
<proteinExistence type="inferred from homology"/>
<dbReference type="RefSeq" id="WP_087457759.1">
    <property type="nucleotide sequence ID" value="NZ_CP021434.1"/>
</dbReference>
<dbReference type="InterPro" id="IPR014721">
    <property type="entry name" value="Ribsml_uS5_D2-typ_fold_subgr"/>
</dbReference>
<dbReference type="Proteomes" id="UP000195437">
    <property type="component" value="Chromosome"/>
</dbReference>
<dbReference type="InterPro" id="IPR008269">
    <property type="entry name" value="Lon_proteolytic"/>
</dbReference>
<dbReference type="KEGG" id="tum:CBW65_16580"/>
<evidence type="ECO:0000256" key="1">
    <source>
        <dbReference type="PROSITE-ProRule" id="PRU01122"/>
    </source>
</evidence>
<dbReference type="InterPro" id="IPR027065">
    <property type="entry name" value="Lon_Prtase"/>
</dbReference>
<dbReference type="OrthoDB" id="2356897at2"/>
<dbReference type="GO" id="GO:0005524">
    <property type="term" value="F:ATP binding"/>
    <property type="evidence" value="ECO:0007669"/>
    <property type="project" value="InterPro"/>
</dbReference>
<protein>
    <recommendedName>
        <fullName evidence="1">endopeptidase La</fullName>
        <ecNumber evidence="1">3.4.21.53</ecNumber>
    </recommendedName>
</protein>